<dbReference type="InterPro" id="IPR006094">
    <property type="entry name" value="Oxid_FAD_bind_N"/>
</dbReference>
<evidence type="ECO:0000313" key="12">
    <source>
        <dbReference type="Proteomes" id="UP000011116"/>
    </source>
</evidence>
<dbReference type="FunFam" id="3.40.462.10:FF:000001">
    <property type="entry name" value="Cytokinin dehydrogenase 2"/>
    <property type="match status" value="1"/>
</dbReference>
<dbReference type="InterPro" id="IPR016170">
    <property type="entry name" value="Cytok_DH_C_sf"/>
</dbReference>
<evidence type="ECO:0000313" key="11">
    <source>
        <dbReference type="EnsemblPlants" id="HORVU.MOREX.r3.3HG0318720.1"/>
    </source>
</evidence>
<dbReference type="OMA" id="TVHKFAK"/>
<dbReference type="EnsemblPlants" id="HORVU.MOREX.r3.3HG0318720.1">
    <property type="protein sequence ID" value="HORVU.MOREX.r3.3HG0318720.1"/>
    <property type="gene ID" value="HORVU.MOREX.r3.3HG0318720"/>
</dbReference>
<dbReference type="Gramene" id="HORVU.MOREX.r3.3HG0318720.1">
    <property type="protein sequence ID" value="HORVU.MOREX.r3.3HG0318720.1"/>
    <property type="gene ID" value="HORVU.MOREX.r3.3HG0318720"/>
</dbReference>
<keyword evidence="12" id="KW-1185">Reference proteome</keyword>
<evidence type="ECO:0000256" key="5">
    <source>
        <dbReference type="ARBA" id="ARBA00022630"/>
    </source>
</evidence>
<evidence type="ECO:0000256" key="4">
    <source>
        <dbReference type="ARBA" id="ARBA00011928"/>
    </source>
</evidence>
<dbReference type="Gene3D" id="3.30.43.10">
    <property type="entry name" value="Uridine Diphospho-n-acetylenolpyruvylglucosamine Reductase, domain 2"/>
    <property type="match status" value="1"/>
</dbReference>
<evidence type="ECO:0000256" key="6">
    <source>
        <dbReference type="ARBA" id="ARBA00022827"/>
    </source>
</evidence>
<dbReference type="InterPro" id="IPR016167">
    <property type="entry name" value="FAD-bd_PCMH_sub1"/>
</dbReference>
<feature type="domain" description="FAD-binding PCMH-type" evidence="10">
    <location>
        <begin position="59"/>
        <end position="245"/>
    </location>
</feature>
<evidence type="ECO:0000256" key="8">
    <source>
        <dbReference type="ARBA" id="ARBA00048224"/>
    </source>
</evidence>
<name>A0A8I6X733_HORVV</name>
<gene>
    <name evidence="11" type="primary">LOC123445454</name>
</gene>
<dbReference type="SUPFAM" id="SSF55103">
    <property type="entry name" value="FAD-linked oxidases, C-terminal domain"/>
    <property type="match status" value="1"/>
</dbReference>
<dbReference type="EC" id="1.5.99.12" evidence="4"/>
<sequence>MVRVSVVCCLKLLLLLALGGVTMHVPDAGELAPLGPLRLDGHLSFHDVAAAARDFGNRCSMMPAAVLHPGSVADVAAAVRRVFQLGERSPLTVAARGHGHSLLGQSQAAGGIVVRMESLGGIGARMRVVHAGEGGGRASAYVDAPGGALWINVLHETLKHGLAPKSWTDYLHLTVGGTLSNAGVSGQAFRQGPQVSNVNQLEIVTGRGDVVTCSPEENSDLFYGALGGLGQFGIITRARIALEPAPKMVRWIRVLYSDFASFTEDQEALISTAKTFDYIEGFVIINRTGILNNWRTSFKPQDPVQASHFQSDGKVLYCLEMTKNFDPDEADIMEQEVGVLLSRLRYIQSTLFHTDVTYLEFLDRVHSSELKLRAQGLWEVPHPWLNLLIPRSSIHRFAREVFGKILKDSNNGPILLYPVNRSKWDNRTSVVIPDEEIFYLVGFLSSAPSGSGHGSVEHAVTLNDKIVDFCDKAGVGMKQYLAPYTTQQQWKAHFGARWETFERRKHMYDPLAILAPGQRIFPKASLPMSS</sequence>
<comment type="subunit">
    <text evidence="3">Monomer.</text>
</comment>
<dbReference type="SUPFAM" id="SSF56176">
    <property type="entry name" value="FAD-binding/transporter-associated domain-like"/>
    <property type="match status" value="1"/>
</dbReference>
<evidence type="ECO:0000256" key="9">
    <source>
        <dbReference type="SAM" id="SignalP"/>
    </source>
</evidence>
<dbReference type="Proteomes" id="UP000011116">
    <property type="component" value="Chromosome 3H"/>
</dbReference>
<evidence type="ECO:0000256" key="1">
    <source>
        <dbReference type="ARBA" id="ARBA00001974"/>
    </source>
</evidence>
<reference evidence="11" key="3">
    <citation type="submission" date="2022-01" db="UniProtKB">
        <authorList>
            <consortium name="EnsemblPlants"/>
        </authorList>
    </citation>
    <scope>IDENTIFICATION</scope>
    <source>
        <strain evidence="11">subsp. vulgare</strain>
    </source>
</reference>
<dbReference type="RefSeq" id="XP_044978374.1">
    <property type="nucleotide sequence ID" value="XM_045122439.1"/>
</dbReference>
<evidence type="ECO:0000259" key="10">
    <source>
        <dbReference type="PROSITE" id="PS51387"/>
    </source>
</evidence>
<dbReference type="PANTHER" id="PTHR13878:SF53">
    <property type="entry name" value="CYTOKININ DEHYDROGENASE 6"/>
    <property type="match status" value="1"/>
</dbReference>
<dbReference type="InterPro" id="IPR016164">
    <property type="entry name" value="FAD-linked_Oxase-like_C"/>
</dbReference>
<evidence type="ECO:0000256" key="2">
    <source>
        <dbReference type="ARBA" id="ARBA00005466"/>
    </source>
</evidence>
<keyword evidence="6" id="KW-0274">FAD</keyword>
<dbReference type="Gene3D" id="3.40.462.10">
    <property type="entry name" value="FAD-linked oxidases, C-terminal domain"/>
    <property type="match status" value="1"/>
</dbReference>
<keyword evidence="5" id="KW-0285">Flavoprotein</keyword>
<dbReference type="PANTHER" id="PTHR13878">
    <property type="entry name" value="GULONOLACTONE OXIDASE"/>
    <property type="match status" value="1"/>
</dbReference>
<comment type="cofactor">
    <cofactor evidence="1">
        <name>FAD</name>
        <dbReference type="ChEBI" id="CHEBI:57692"/>
    </cofactor>
</comment>
<dbReference type="GO" id="GO:0019139">
    <property type="term" value="F:cytokinin dehydrogenase activity"/>
    <property type="evidence" value="ECO:0007669"/>
    <property type="project" value="UniProtKB-EC"/>
</dbReference>
<dbReference type="Gramene" id="HORVU.MOREX.r2.3HG0265950.1">
    <property type="protein sequence ID" value="HORVU.MOREX.r2.3HG0265950.1"/>
    <property type="gene ID" value="HORVU.MOREX.r2.3HG0265950"/>
</dbReference>
<dbReference type="GO" id="GO:0009690">
    <property type="term" value="P:cytokinin metabolic process"/>
    <property type="evidence" value="ECO:0007669"/>
    <property type="project" value="InterPro"/>
</dbReference>
<reference evidence="12" key="1">
    <citation type="journal article" date="2012" name="Nature">
        <title>A physical, genetic and functional sequence assembly of the barley genome.</title>
        <authorList>
            <consortium name="The International Barley Genome Sequencing Consortium"/>
            <person name="Mayer K.F."/>
            <person name="Waugh R."/>
            <person name="Brown J.W."/>
            <person name="Schulman A."/>
            <person name="Langridge P."/>
            <person name="Platzer M."/>
            <person name="Fincher G.B."/>
            <person name="Muehlbauer G.J."/>
            <person name="Sato K."/>
            <person name="Close T.J."/>
            <person name="Wise R.P."/>
            <person name="Stein N."/>
        </authorList>
    </citation>
    <scope>NUCLEOTIDE SEQUENCE [LARGE SCALE GENOMIC DNA]</scope>
    <source>
        <strain evidence="12">cv. Morex</strain>
    </source>
</reference>
<keyword evidence="9" id="KW-0732">Signal</keyword>
<dbReference type="InterPro" id="IPR016169">
    <property type="entry name" value="FAD-bd_PCMH_sub2"/>
</dbReference>
<comment type="catalytic activity">
    <reaction evidence="8">
        <text>N(6)-dimethylallyladenine + A + H2O = 3-methyl-2-butenal + adenine + AH2</text>
        <dbReference type="Rhea" id="RHEA:13625"/>
        <dbReference type="ChEBI" id="CHEBI:13193"/>
        <dbReference type="ChEBI" id="CHEBI:15377"/>
        <dbReference type="ChEBI" id="CHEBI:15825"/>
        <dbReference type="ChEBI" id="CHEBI:16708"/>
        <dbReference type="ChEBI" id="CHEBI:17499"/>
        <dbReference type="ChEBI" id="CHEBI:17660"/>
        <dbReference type="EC" id="1.5.99.12"/>
    </reaction>
</comment>
<dbReference type="GeneID" id="123445454"/>
<evidence type="ECO:0000256" key="7">
    <source>
        <dbReference type="ARBA" id="ARBA00023002"/>
    </source>
</evidence>
<accession>A0A8I6X733</accession>
<dbReference type="Gene3D" id="3.30.465.10">
    <property type="match status" value="1"/>
</dbReference>
<organism evidence="11 12">
    <name type="scientific">Hordeum vulgare subsp. vulgare</name>
    <name type="common">Domesticated barley</name>
    <dbReference type="NCBI Taxonomy" id="112509"/>
    <lineage>
        <taxon>Eukaryota</taxon>
        <taxon>Viridiplantae</taxon>
        <taxon>Streptophyta</taxon>
        <taxon>Embryophyta</taxon>
        <taxon>Tracheophyta</taxon>
        <taxon>Spermatophyta</taxon>
        <taxon>Magnoliopsida</taxon>
        <taxon>Liliopsida</taxon>
        <taxon>Poales</taxon>
        <taxon>Poaceae</taxon>
        <taxon>BOP clade</taxon>
        <taxon>Pooideae</taxon>
        <taxon>Triticodae</taxon>
        <taxon>Triticeae</taxon>
        <taxon>Hordeinae</taxon>
        <taxon>Hordeum</taxon>
    </lineage>
</organism>
<dbReference type="KEGG" id="hvg:123445454"/>
<dbReference type="InterPro" id="IPR050432">
    <property type="entry name" value="FAD-linked_Oxidoreductases_BP"/>
</dbReference>
<dbReference type="Pfam" id="PF09265">
    <property type="entry name" value="Cytokin-bind"/>
    <property type="match status" value="1"/>
</dbReference>
<feature type="chain" id="PRO_5035190942" description="cytokinin dehydrogenase" evidence="9">
    <location>
        <begin position="24"/>
        <end position="530"/>
    </location>
</feature>
<evidence type="ECO:0000256" key="3">
    <source>
        <dbReference type="ARBA" id="ARBA00011245"/>
    </source>
</evidence>
<comment type="similarity">
    <text evidence="2">Belongs to the oxygen-dependent FAD-linked oxidoreductase family.</text>
</comment>
<reference evidence="11" key="2">
    <citation type="submission" date="2020-10" db="EMBL/GenBank/DDBJ databases">
        <authorList>
            <person name="Scholz U."/>
            <person name="Mascher M."/>
            <person name="Fiebig A."/>
        </authorList>
    </citation>
    <scope>NUCLEOTIDE SEQUENCE [LARGE SCALE GENOMIC DNA]</scope>
    <source>
        <strain evidence="11">cv. Morex</strain>
    </source>
</reference>
<protein>
    <recommendedName>
        <fullName evidence="4">cytokinin dehydrogenase</fullName>
        <ecNumber evidence="4">1.5.99.12</ecNumber>
    </recommendedName>
</protein>
<dbReference type="AlphaFoldDB" id="A0A8I6X733"/>
<dbReference type="GO" id="GO:0016491">
    <property type="term" value="F:oxidoreductase activity"/>
    <property type="evidence" value="ECO:0000318"/>
    <property type="project" value="GO_Central"/>
</dbReference>
<dbReference type="GO" id="GO:0071949">
    <property type="term" value="F:FAD binding"/>
    <property type="evidence" value="ECO:0007669"/>
    <property type="project" value="InterPro"/>
</dbReference>
<dbReference type="OrthoDB" id="415825at2759"/>
<keyword evidence="7" id="KW-0560">Oxidoreductase</keyword>
<dbReference type="InterPro" id="IPR016166">
    <property type="entry name" value="FAD-bd_PCMH"/>
</dbReference>
<dbReference type="PROSITE" id="PS00862">
    <property type="entry name" value="OX2_COVAL_FAD"/>
    <property type="match status" value="1"/>
</dbReference>
<dbReference type="SMR" id="A0A8I6X733"/>
<proteinExistence type="inferred from homology"/>
<dbReference type="Pfam" id="PF01565">
    <property type="entry name" value="FAD_binding_4"/>
    <property type="match status" value="1"/>
</dbReference>
<feature type="signal peptide" evidence="9">
    <location>
        <begin position="1"/>
        <end position="23"/>
    </location>
</feature>
<dbReference type="InterPro" id="IPR006093">
    <property type="entry name" value="Oxy_OxRdtase_FAD_BS"/>
</dbReference>
<dbReference type="InterPro" id="IPR036318">
    <property type="entry name" value="FAD-bd_PCMH-like_sf"/>
</dbReference>
<dbReference type="PROSITE" id="PS51387">
    <property type="entry name" value="FAD_PCMH"/>
    <property type="match status" value="1"/>
</dbReference>
<dbReference type="InterPro" id="IPR015345">
    <property type="entry name" value="Cytokinin_DH_FAD/cytokin-bd"/>
</dbReference>